<protein>
    <recommendedName>
        <fullName evidence="4">2TM domain-containing protein</fullName>
    </recommendedName>
</protein>
<proteinExistence type="predicted"/>
<dbReference type="AlphaFoldDB" id="A0A0G0BIS1"/>
<reference evidence="2 3" key="1">
    <citation type="journal article" date="2015" name="Nature">
        <title>rRNA introns, odd ribosomes, and small enigmatic genomes across a large radiation of phyla.</title>
        <authorList>
            <person name="Brown C.T."/>
            <person name="Hug L.A."/>
            <person name="Thomas B.C."/>
            <person name="Sharon I."/>
            <person name="Castelle C.J."/>
            <person name="Singh A."/>
            <person name="Wilkins M.J."/>
            <person name="Williams K.H."/>
            <person name="Banfield J.F."/>
        </authorList>
    </citation>
    <scope>NUCLEOTIDE SEQUENCE [LARGE SCALE GENOMIC DNA]</scope>
</reference>
<keyword evidence="1" id="KW-0812">Transmembrane</keyword>
<feature type="transmembrane region" description="Helical" evidence="1">
    <location>
        <begin position="43"/>
        <end position="64"/>
    </location>
</feature>
<evidence type="ECO:0000313" key="3">
    <source>
        <dbReference type="Proteomes" id="UP000034581"/>
    </source>
</evidence>
<evidence type="ECO:0000256" key="1">
    <source>
        <dbReference type="SAM" id="Phobius"/>
    </source>
</evidence>
<name>A0A0G0BIS1_UNCC3</name>
<keyword evidence="1" id="KW-1133">Transmembrane helix</keyword>
<evidence type="ECO:0008006" key="4">
    <source>
        <dbReference type="Google" id="ProtNLM"/>
    </source>
</evidence>
<organism evidence="2 3">
    <name type="scientific">candidate division CPR3 bacterium GW2011_GWF2_35_18</name>
    <dbReference type="NCBI Taxonomy" id="1618350"/>
    <lineage>
        <taxon>Bacteria</taxon>
        <taxon>Bacteria division CPR3</taxon>
    </lineage>
</organism>
<keyword evidence="1" id="KW-0472">Membrane</keyword>
<gene>
    <name evidence="2" type="ORF">UR67_C0007G0089</name>
</gene>
<dbReference type="EMBL" id="LBQB01000007">
    <property type="protein sequence ID" value="KKP69384.1"/>
    <property type="molecule type" value="Genomic_DNA"/>
</dbReference>
<sequence length="114" mass="13707">MLKIFINWEKKINDSLAGKEKVDFEHLEKDHRKFIAYLQHERLVHLLVMLFVGLFGLLSIYFTLLLDEIWLLPLDILFMGLTVPYIFHYRDLENTTQRWYELGEKIKEKGKTHG</sequence>
<dbReference type="Proteomes" id="UP000034581">
    <property type="component" value="Unassembled WGS sequence"/>
</dbReference>
<dbReference type="PATRIC" id="fig|1618350.3.peg.973"/>
<feature type="transmembrane region" description="Helical" evidence="1">
    <location>
        <begin position="70"/>
        <end position="89"/>
    </location>
</feature>
<accession>A0A0G0BIS1</accession>
<comment type="caution">
    <text evidence="2">The sequence shown here is derived from an EMBL/GenBank/DDBJ whole genome shotgun (WGS) entry which is preliminary data.</text>
</comment>
<evidence type="ECO:0000313" key="2">
    <source>
        <dbReference type="EMBL" id="KKP69384.1"/>
    </source>
</evidence>
<dbReference type="STRING" id="1618350.UR67_C0007G0089"/>